<dbReference type="GO" id="GO:0016787">
    <property type="term" value="F:hydrolase activity"/>
    <property type="evidence" value="ECO:0007669"/>
    <property type="project" value="UniProtKB-KW"/>
</dbReference>
<dbReference type="AlphaFoldDB" id="A0A0D5LV33"/>
<evidence type="ECO:0000313" key="3">
    <source>
        <dbReference type="EMBL" id="AJY47866.1"/>
    </source>
</evidence>
<feature type="domain" description="BD-FAE-like" evidence="2">
    <location>
        <begin position="60"/>
        <end position="245"/>
    </location>
</feature>
<name>A0A0D5LV33_MAREN</name>
<dbReference type="SUPFAM" id="SSF53474">
    <property type="entry name" value="alpha/beta-Hydrolases"/>
    <property type="match status" value="1"/>
</dbReference>
<dbReference type="Gene3D" id="3.40.50.1820">
    <property type="entry name" value="alpha/beta hydrolase"/>
    <property type="match status" value="1"/>
</dbReference>
<dbReference type="KEGG" id="mey:TM49_02225"/>
<dbReference type="InterPro" id="IPR029058">
    <property type="entry name" value="AB_hydrolase_fold"/>
</dbReference>
<dbReference type="InterPro" id="IPR050300">
    <property type="entry name" value="GDXG_lipolytic_enzyme"/>
</dbReference>
<evidence type="ECO:0000259" key="2">
    <source>
        <dbReference type="Pfam" id="PF20434"/>
    </source>
</evidence>
<dbReference type="PATRIC" id="fig|1486262.3.peg.460"/>
<keyword evidence="4" id="KW-1185">Reference proteome</keyword>
<gene>
    <name evidence="3" type="ORF">TM49_02225</name>
</gene>
<sequence>MTNEQVISLWNGRPAGTPESLEPYVVERSKDLFRADRALMGIADPSLTVLLPENPNGTSIIVAPGGSYRRVVLDKEGIEIAKALAPEGVTTFLLAYRLPGEGHEAGPDVTLADGQRAVRLVRAHAAEWGLDPDKIGILGFSAAGHLAASVATAYDREAYEPIDDADSLSARPDFNVLVYPVVTMEDPFVHTGSREALLGEMPTPEQEALYSPEKHVTAETPQTFMVLADNDPSVPAQNAVNFYLALHEAGVPAEMHIFSDGRHGFGIKGAADQGMPVAGWPALLADWLHYNHLVVEETE</sequence>
<protein>
    <submittedName>
        <fullName evidence="3">Pectin acetylesterase</fullName>
    </submittedName>
</protein>
<evidence type="ECO:0000256" key="1">
    <source>
        <dbReference type="ARBA" id="ARBA00022801"/>
    </source>
</evidence>
<dbReference type="Pfam" id="PF20434">
    <property type="entry name" value="BD-FAE"/>
    <property type="match status" value="1"/>
</dbReference>
<accession>A0A0D5LV33</accession>
<dbReference type="PANTHER" id="PTHR48081">
    <property type="entry name" value="AB HYDROLASE SUPERFAMILY PROTEIN C4A8.06C"/>
    <property type="match status" value="1"/>
</dbReference>
<reference evidence="3 4" key="1">
    <citation type="journal article" date="2015" name="Genome Announc.">
        <title>Complete genome sequence of Martelella endophytica YC6887, which has antifungal activity associated with a halophyte.</title>
        <authorList>
            <person name="Khan A."/>
            <person name="Khan H."/>
            <person name="Chung E.J."/>
            <person name="Hossain M.T."/>
            <person name="Chung Y.R."/>
        </authorList>
    </citation>
    <scope>NUCLEOTIDE SEQUENCE [LARGE SCALE GENOMIC DNA]</scope>
    <source>
        <strain evidence="3">YC6887</strain>
    </source>
</reference>
<dbReference type="HOGENOM" id="CLU_012494_5_1_5"/>
<evidence type="ECO:0000313" key="4">
    <source>
        <dbReference type="Proteomes" id="UP000032611"/>
    </source>
</evidence>
<dbReference type="STRING" id="1486262.TM49_02225"/>
<dbReference type="PANTHER" id="PTHR48081:SF6">
    <property type="entry name" value="PEPTIDASE S9 PROLYL OLIGOPEPTIDASE CATALYTIC DOMAIN-CONTAINING PROTEIN"/>
    <property type="match status" value="1"/>
</dbReference>
<keyword evidence="1" id="KW-0378">Hydrolase</keyword>
<dbReference type="EMBL" id="CP010803">
    <property type="protein sequence ID" value="AJY47866.1"/>
    <property type="molecule type" value="Genomic_DNA"/>
</dbReference>
<organism evidence="3 4">
    <name type="scientific">Martelella endophytica</name>
    <dbReference type="NCBI Taxonomy" id="1486262"/>
    <lineage>
        <taxon>Bacteria</taxon>
        <taxon>Pseudomonadati</taxon>
        <taxon>Pseudomonadota</taxon>
        <taxon>Alphaproteobacteria</taxon>
        <taxon>Hyphomicrobiales</taxon>
        <taxon>Aurantimonadaceae</taxon>
        <taxon>Martelella</taxon>
    </lineage>
</organism>
<dbReference type="InterPro" id="IPR049492">
    <property type="entry name" value="BD-FAE-like_dom"/>
</dbReference>
<proteinExistence type="predicted"/>
<dbReference type="Proteomes" id="UP000032611">
    <property type="component" value="Chromosome"/>
</dbReference>